<dbReference type="Pfam" id="PF08646">
    <property type="entry name" value="Rep_fac-A_C"/>
    <property type="match status" value="1"/>
</dbReference>
<feature type="region of interest" description="Disordered" evidence="1">
    <location>
        <begin position="215"/>
        <end position="270"/>
    </location>
</feature>
<sequence>MTLWGDFAQIEGQMLQSLESDKPVLAFCDVKSSIYQGDFVLSTTPISSLLINPQFEKANNLQEWNDNMKAQKIDLSLMPSGLMQTDRQVKITNILNGSLAIVKDMYYKFNATVSGIDNNTDPWYHACKKCYRRFFVINSAATCTSCRVKILIMARYRLKIDVIDEDQFLRITLFDLCKILLGCGVKTMFSLHLKSPQKTNRCKRTKKIKEAIADENPQKVRTHEVERQNVPDESDDETPLIQLQRKRTRKVKEKTFMPYPMEKKIKEEKN</sequence>
<dbReference type="OrthoDB" id="3248508at2759"/>
<dbReference type="EMBL" id="JACXVP010000009">
    <property type="protein sequence ID" value="KAG5588777.1"/>
    <property type="molecule type" value="Genomic_DNA"/>
</dbReference>
<organism evidence="3 4">
    <name type="scientific">Solanum commersonii</name>
    <name type="common">Commerson's wild potato</name>
    <name type="synonym">Commerson's nightshade</name>
    <dbReference type="NCBI Taxonomy" id="4109"/>
    <lineage>
        <taxon>Eukaryota</taxon>
        <taxon>Viridiplantae</taxon>
        <taxon>Streptophyta</taxon>
        <taxon>Embryophyta</taxon>
        <taxon>Tracheophyta</taxon>
        <taxon>Spermatophyta</taxon>
        <taxon>Magnoliopsida</taxon>
        <taxon>eudicotyledons</taxon>
        <taxon>Gunneridae</taxon>
        <taxon>Pentapetalae</taxon>
        <taxon>asterids</taxon>
        <taxon>lamiids</taxon>
        <taxon>Solanales</taxon>
        <taxon>Solanaceae</taxon>
        <taxon>Solanoideae</taxon>
        <taxon>Solaneae</taxon>
        <taxon>Solanum</taxon>
    </lineage>
</organism>
<keyword evidence="4" id="KW-1185">Reference proteome</keyword>
<proteinExistence type="predicted"/>
<evidence type="ECO:0000256" key="1">
    <source>
        <dbReference type="SAM" id="MobiDB-lite"/>
    </source>
</evidence>
<evidence type="ECO:0000259" key="2">
    <source>
        <dbReference type="Pfam" id="PF08646"/>
    </source>
</evidence>
<dbReference type="Gene3D" id="2.40.50.140">
    <property type="entry name" value="Nucleic acid-binding proteins"/>
    <property type="match status" value="2"/>
</dbReference>
<gene>
    <name evidence="3" type="ORF">H5410_049211</name>
</gene>
<reference evidence="3 4" key="1">
    <citation type="submission" date="2020-09" db="EMBL/GenBank/DDBJ databases">
        <title>De no assembly of potato wild relative species, Solanum commersonii.</title>
        <authorList>
            <person name="Cho K."/>
        </authorList>
    </citation>
    <scope>NUCLEOTIDE SEQUENCE [LARGE SCALE GENOMIC DNA]</scope>
    <source>
        <strain evidence="3">LZ3.2</strain>
        <tissue evidence="3">Leaf</tissue>
    </source>
</reference>
<accession>A0A9J5XKG6</accession>
<dbReference type="Proteomes" id="UP000824120">
    <property type="component" value="Chromosome 9"/>
</dbReference>
<comment type="caution">
    <text evidence="3">The sequence shown here is derived from an EMBL/GenBank/DDBJ whole genome shotgun (WGS) entry which is preliminary data.</text>
</comment>
<protein>
    <recommendedName>
        <fullName evidence="2">Replication factor A C-terminal domain-containing protein</fullName>
    </recommendedName>
</protein>
<dbReference type="AlphaFoldDB" id="A0A9J5XKG6"/>
<dbReference type="InterPro" id="IPR012340">
    <property type="entry name" value="NA-bd_OB-fold"/>
</dbReference>
<feature type="compositionally biased region" description="Basic and acidic residues" evidence="1">
    <location>
        <begin position="215"/>
        <end position="230"/>
    </location>
</feature>
<name>A0A9J5XKG6_SOLCO</name>
<dbReference type="PANTHER" id="PTHR47165">
    <property type="entry name" value="OS03G0429900 PROTEIN"/>
    <property type="match status" value="1"/>
</dbReference>
<dbReference type="SUPFAM" id="SSF50249">
    <property type="entry name" value="Nucleic acid-binding proteins"/>
    <property type="match status" value="2"/>
</dbReference>
<dbReference type="InterPro" id="IPR013955">
    <property type="entry name" value="Rep_factor-A_C"/>
</dbReference>
<feature type="compositionally biased region" description="Basic and acidic residues" evidence="1">
    <location>
        <begin position="261"/>
        <end position="270"/>
    </location>
</feature>
<dbReference type="PANTHER" id="PTHR47165:SF4">
    <property type="entry name" value="OS03G0429900 PROTEIN"/>
    <property type="match status" value="1"/>
</dbReference>
<evidence type="ECO:0000313" key="4">
    <source>
        <dbReference type="Proteomes" id="UP000824120"/>
    </source>
</evidence>
<evidence type="ECO:0000313" key="3">
    <source>
        <dbReference type="EMBL" id="KAG5588777.1"/>
    </source>
</evidence>
<feature type="domain" description="Replication factor A C-terminal" evidence="2">
    <location>
        <begin position="106"/>
        <end position="211"/>
    </location>
</feature>